<evidence type="ECO:0000313" key="3">
    <source>
        <dbReference type="Proteomes" id="UP000070058"/>
    </source>
</evidence>
<dbReference type="Pfam" id="PF03922">
    <property type="entry name" value="OmpW"/>
    <property type="match status" value="1"/>
</dbReference>
<dbReference type="PANTHER" id="PTHR36920">
    <property type="match status" value="1"/>
</dbReference>
<dbReference type="Proteomes" id="UP000070058">
    <property type="component" value="Unassembled WGS sequence"/>
</dbReference>
<evidence type="ECO:0000313" key="2">
    <source>
        <dbReference type="EMBL" id="KXU35422.1"/>
    </source>
</evidence>
<keyword evidence="3" id="KW-1185">Reference proteome</keyword>
<dbReference type="GO" id="GO:0019867">
    <property type="term" value="C:outer membrane"/>
    <property type="evidence" value="ECO:0007669"/>
    <property type="project" value="InterPro"/>
</dbReference>
<dbReference type="OrthoDB" id="9807574at2"/>
<dbReference type="RefSeq" id="WP_068630437.1">
    <property type="nucleotide sequence ID" value="NZ_LSZQ01000049.1"/>
</dbReference>
<reference evidence="3" key="1">
    <citation type="submission" date="2016-02" db="EMBL/GenBank/DDBJ databases">
        <authorList>
            <person name="Sanders J.G."/>
            <person name="Lin J.Y."/>
            <person name="Wertz J.T."/>
            <person name="Russell J.A."/>
            <person name="Moreau C.S."/>
            <person name="Powell S."/>
        </authorList>
    </citation>
    <scope>NUCLEOTIDE SEQUENCE [LARGE SCALE GENOMIC DNA]</scope>
    <source>
        <strain evidence="3">CAG34</strain>
    </source>
</reference>
<dbReference type="InterPro" id="IPR005618">
    <property type="entry name" value="OMPW"/>
</dbReference>
<name>A0A139SLK3_9BACT</name>
<protein>
    <recommendedName>
        <fullName evidence="4">OmpW family protein</fullName>
    </recommendedName>
</protein>
<dbReference type="GO" id="GO:0055085">
    <property type="term" value="P:transmembrane transport"/>
    <property type="evidence" value="ECO:0007669"/>
    <property type="project" value="TreeGrafter"/>
</dbReference>
<proteinExistence type="predicted"/>
<evidence type="ECO:0008006" key="4">
    <source>
        <dbReference type="Google" id="ProtNLM"/>
    </source>
</evidence>
<feature type="chain" id="PRO_5007489582" description="OmpW family protein" evidence="1">
    <location>
        <begin position="28"/>
        <end position="207"/>
    </location>
</feature>
<keyword evidence="1" id="KW-0732">Signal</keyword>
<comment type="caution">
    <text evidence="2">The sequence shown here is derived from an EMBL/GenBank/DDBJ whole genome shotgun (WGS) entry which is preliminary data.</text>
</comment>
<dbReference type="STRING" id="1548207.AXK11_06480"/>
<sequence>MKSNTIKTLLAAAASAVLLASTGFSQAAGTWTVGIGAHNISPKASNSSAVGGQRAKTESDTQPTIAVEYFVWQNLGIELLASTPYRHSVKVGGDYVAQTKLLPPTLSVQYHFVNASKFTPLIGVGVNYTTFFDTRSAGALSGVDLDAKETWGFAGHVGVDYKLTERSSLRVDARWIESKSDIRVNGEKVGSLRLDPIVYGAAWVFRF</sequence>
<dbReference type="EMBL" id="LSZQ01000049">
    <property type="protein sequence ID" value="KXU35422.1"/>
    <property type="molecule type" value="Genomic_DNA"/>
</dbReference>
<evidence type="ECO:0000256" key="1">
    <source>
        <dbReference type="SAM" id="SignalP"/>
    </source>
</evidence>
<dbReference type="PANTHER" id="PTHR36920:SF1">
    <property type="entry name" value="OUTER MEMBRANE PROTEIN W"/>
    <property type="match status" value="1"/>
</dbReference>
<organism evidence="2 3">
    <name type="scientific">Cephaloticoccus primus</name>
    <dbReference type="NCBI Taxonomy" id="1548207"/>
    <lineage>
        <taxon>Bacteria</taxon>
        <taxon>Pseudomonadati</taxon>
        <taxon>Verrucomicrobiota</taxon>
        <taxon>Opitutia</taxon>
        <taxon>Opitutales</taxon>
        <taxon>Opitutaceae</taxon>
        <taxon>Cephaloticoccus</taxon>
    </lineage>
</organism>
<dbReference type="Gene3D" id="2.40.160.20">
    <property type="match status" value="1"/>
</dbReference>
<dbReference type="SUPFAM" id="SSF56925">
    <property type="entry name" value="OMPA-like"/>
    <property type="match status" value="1"/>
</dbReference>
<accession>A0A139SLK3</accession>
<gene>
    <name evidence="2" type="ORF">AXK11_06480</name>
</gene>
<dbReference type="AlphaFoldDB" id="A0A139SLK3"/>
<feature type="signal peptide" evidence="1">
    <location>
        <begin position="1"/>
        <end position="27"/>
    </location>
</feature>
<dbReference type="InterPro" id="IPR011250">
    <property type="entry name" value="OMP/PagP_B-barrel"/>
</dbReference>